<evidence type="ECO:0000313" key="7">
    <source>
        <dbReference type="EnsemblPlants" id="HORVU.MOREX.r3.3HG0312920.1.CDS1"/>
    </source>
</evidence>
<keyword evidence="8" id="KW-1185">Reference proteome</keyword>
<keyword evidence="2 4" id="KW-0863">Zinc-finger</keyword>
<dbReference type="Gene3D" id="3.30.40.10">
    <property type="entry name" value="Zinc/RING finger domain, C3HC4 (zinc finger)"/>
    <property type="match status" value="1"/>
</dbReference>
<reference evidence="7" key="2">
    <citation type="submission" date="2020-10" db="EMBL/GenBank/DDBJ databases">
        <authorList>
            <person name="Scholz U."/>
            <person name="Mascher M."/>
            <person name="Fiebig A."/>
        </authorList>
    </citation>
    <scope>NUCLEOTIDE SEQUENCE [LARGE SCALE GENOMIC DNA]</scope>
    <source>
        <strain evidence="7">cv. Morex</strain>
    </source>
</reference>
<evidence type="ECO:0000256" key="1">
    <source>
        <dbReference type="ARBA" id="ARBA00022723"/>
    </source>
</evidence>
<keyword evidence="3" id="KW-0862">Zinc</keyword>
<accession>A0A8I7B6B7</accession>
<evidence type="ECO:0000256" key="4">
    <source>
        <dbReference type="PROSITE-ProRule" id="PRU00175"/>
    </source>
</evidence>
<proteinExistence type="predicted"/>
<reference evidence="8" key="1">
    <citation type="journal article" date="2012" name="Nature">
        <title>A physical, genetic and functional sequence assembly of the barley genome.</title>
        <authorList>
            <consortium name="The International Barley Genome Sequencing Consortium"/>
            <person name="Mayer K.F."/>
            <person name="Waugh R."/>
            <person name="Brown J.W."/>
            <person name="Schulman A."/>
            <person name="Langridge P."/>
            <person name="Platzer M."/>
            <person name="Fincher G.B."/>
            <person name="Muehlbauer G.J."/>
            <person name="Sato K."/>
            <person name="Close T.J."/>
            <person name="Wise R.P."/>
            <person name="Stein N."/>
        </authorList>
    </citation>
    <scope>NUCLEOTIDE SEQUENCE [LARGE SCALE GENOMIC DNA]</scope>
    <source>
        <strain evidence="8">cv. Morex</strain>
    </source>
</reference>
<organism evidence="7 8">
    <name type="scientific">Hordeum vulgare subsp. vulgare</name>
    <name type="common">Domesticated barley</name>
    <dbReference type="NCBI Taxonomy" id="112509"/>
    <lineage>
        <taxon>Eukaryota</taxon>
        <taxon>Viridiplantae</taxon>
        <taxon>Streptophyta</taxon>
        <taxon>Embryophyta</taxon>
        <taxon>Tracheophyta</taxon>
        <taxon>Spermatophyta</taxon>
        <taxon>Magnoliopsida</taxon>
        <taxon>Liliopsida</taxon>
        <taxon>Poales</taxon>
        <taxon>Poaceae</taxon>
        <taxon>BOP clade</taxon>
        <taxon>Pooideae</taxon>
        <taxon>Triticodae</taxon>
        <taxon>Triticeae</taxon>
        <taxon>Hordeinae</taxon>
        <taxon>Hordeum</taxon>
    </lineage>
</organism>
<feature type="region of interest" description="Disordered" evidence="5">
    <location>
        <begin position="1"/>
        <end position="40"/>
    </location>
</feature>
<feature type="compositionally biased region" description="Polar residues" evidence="5">
    <location>
        <begin position="18"/>
        <end position="40"/>
    </location>
</feature>
<evidence type="ECO:0000256" key="5">
    <source>
        <dbReference type="SAM" id="MobiDB-lite"/>
    </source>
</evidence>
<evidence type="ECO:0000259" key="6">
    <source>
        <dbReference type="PROSITE" id="PS50089"/>
    </source>
</evidence>
<feature type="domain" description="RING-type" evidence="6">
    <location>
        <begin position="240"/>
        <end position="283"/>
    </location>
</feature>
<dbReference type="PROSITE" id="PS50089">
    <property type="entry name" value="ZF_RING_2"/>
    <property type="match status" value="1"/>
</dbReference>
<dbReference type="SMART" id="SM00184">
    <property type="entry name" value="RING"/>
    <property type="match status" value="1"/>
</dbReference>
<reference evidence="7" key="3">
    <citation type="submission" date="2022-01" db="UniProtKB">
        <authorList>
            <consortium name="EnsemblPlants"/>
        </authorList>
    </citation>
    <scope>IDENTIFICATION</scope>
    <source>
        <strain evidence="7">subsp. vulgare</strain>
    </source>
</reference>
<evidence type="ECO:0000256" key="3">
    <source>
        <dbReference type="ARBA" id="ARBA00022833"/>
    </source>
</evidence>
<dbReference type="PANTHER" id="PTHR22763">
    <property type="entry name" value="RING ZINC FINGER PROTEIN"/>
    <property type="match status" value="1"/>
</dbReference>
<dbReference type="GO" id="GO:0008270">
    <property type="term" value="F:zinc ion binding"/>
    <property type="evidence" value="ECO:0007669"/>
    <property type="project" value="UniProtKB-KW"/>
</dbReference>
<dbReference type="EnsemblPlants" id="HORVU.MOREX.r3.3HG0312920.1">
    <property type="protein sequence ID" value="HORVU.MOREX.r3.3HG0312920.1.CDS1"/>
    <property type="gene ID" value="HORVU.MOREX.r3.3HG0312920"/>
</dbReference>
<keyword evidence="1" id="KW-0479">Metal-binding</keyword>
<evidence type="ECO:0000313" key="8">
    <source>
        <dbReference type="Proteomes" id="UP000011116"/>
    </source>
</evidence>
<dbReference type="AlphaFoldDB" id="A0A8I7B6B7"/>
<evidence type="ECO:0000256" key="2">
    <source>
        <dbReference type="ARBA" id="ARBA00022771"/>
    </source>
</evidence>
<dbReference type="PANTHER" id="PTHR22763:SF192">
    <property type="entry name" value="RING-TYPE DOMAIN-CONTAINING PROTEIN"/>
    <property type="match status" value="1"/>
</dbReference>
<dbReference type="InterPro" id="IPR050731">
    <property type="entry name" value="HRD1_E3_ubiq-ligases"/>
</dbReference>
<dbReference type="InterPro" id="IPR013083">
    <property type="entry name" value="Znf_RING/FYVE/PHD"/>
</dbReference>
<dbReference type="Gramene" id="HORVU.MOREX.r3.3HG0312920.1">
    <property type="protein sequence ID" value="HORVU.MOREX.r3.3HG0312920.1.CDS1"/>
    <property type="gene ID" value="HORVU.MOREX.r3.3HG0312920"/>
</dbReference>
<dbReference type="Pfam" id="PF13639">
    <property type="entry name" value="zf-RING_2"/>
    <property type="match status" value="1"/>
</dbReference>
<name>A0A8I7B6B7_HORVV</name>
<dbReference type="SUPFAM" id="SSF57850">
    <property type="entry name" value="RING/U-box"/>
    <property type="match status" value="1"/>
</dbReference>
<dbReference type="InterPro" id="IPR001841">
    <property type="entry name" value="Znf_RING"/>
</dbReference>
<dbReference type="Proteomes" id="UP000011116">
    <property type="component" value="Chromosome 3H"/>
</dbReference>
<dbReference type="Gramene" id="HORVU.MOREX.r2.3HG0261430.1">
    <property type="protein sequence ID" value="HORVU.MOREX.r2.3HG0261430.1.CDS.1"/>
    <property type="gene ID" value="HORVU.MOREX.r2.3HG0261430"/>
</dbReference>
<sequence length="301" mass="32640">MLPTSTSSRLHPPKRPSQDPTNTIAPAMAMSSQRESASTVQVDSRMERFKMYPMAGATPPAPREGNGEPPRQRLFVRIRCSVRMSTETHLVGGTTLRQGHGKDADARHPEEEAAARRFIVHDPAVLRSEPACHAAVRRMLTHLPQLAGYYGHRAADAQLWDRFVPPGLVARIVARVAREDGLVAAGGAARRSQMCHVWLRVHVTSVYSVPKALLLSCEDAAAGARAGSGALVGGGGAAQCAICMEEMVAGGVGVVALPGCSHAFHRGCILKWFHRAATCPSCRRDMMHHVPEMCRIWHMLN</sequence>
<protein>
    <recommendedName>
        <fullName evidence="6">RING-type domain-containing protein</fullName>
    </recommendedName>
</protein>